<organism evidence="3 4">
    <name type="scientific">Ascobolus immersus RN42</name>
    <dbReference type="NCBI Taxonomy" id="1160509"/>
    <lineage>
        <taxon>Eukaryota</taxon>
        <taxon>Fungi</taxon>
        <taxon>Dikarya</taxon>
        <taxon>Ascomycota</taxon>
        <taxon>Pezizomycotina</taxon>
        <taxon>Pezizomycetes</taxon>
        <taxon>Pezizales</taxon>
        <taxon>Ascobolaceae</taxon>
        <taxon>Ascobolus</taxon>
    </lineage>
</organism>
<dbReference type="SUPFAM" id="SSF81383">
    <property type="entry name" value="F-box domain"/>
    <property type="match status" value="1"/>
</dbReference>
<dbReference type="AlphaFoldDB" id="A0A3N4IBR2"/>
<reference evidence="3 4" key="1">
    <citation type="journal article" date="2018" name="Nat. Ecol. Evol.">
        <title>Pezizomycetes genomes reveal the molecular basis of ectomycorrhizal truffle lifestyle.</title>
        <authorList>
            <person name="Murat C."/>
            <person name="Payen T."/>
            <person name="Noel B."/>
            <person name="Kuo A."/>
            <person name="Morin E."/>
            <person name="Chen J."/>
            <person name="Kohler A."/>
            <person name="Krizsan K."/>
            <person name="Balestrini R."/>
            <person name="Da Silva C."/>
            <person name="Montanini B."/>
            <person name="Hainaut M."/>
            <person name="Levati E."/>
            <person name="Barry K.W."/>
            <person name="Belfiori B."/>
            <person name="Cichocki N."/>
            <person name="Clum A."/>
            <person name="Dockter R.B."/>
            <person name="Fauchery L."/>
            <person name="Guy J."/>
            <person name="Iotti M."/>
            <person name="Le Tacon F."/>
            <person name="Lindquist E.A."/>
            <person name="Lipzen A."/>
            <person name="Malagnac F."/>
            <person name="Mello A."/>
            <person name="Molinier V."/>
            <person name="Miyauchi S."/>
            <person name="Poulain J."/>
            <person name="Riccioni C."/>
            <person name="Rubini A."/>
            <person name="Sitrit Y."/>
            <person name="Splivallo R."/>
            <person name="Traeger S."/>
            <person name="Wang M."/>
            <person name="Zifcakova L."/>
            <person name="Wipf D."/>
            <person name="Zambonelli A."/>
            <person name="Paolocci F."/>
            <person name="Nowrousian M."/>
            <person name="Ottonello S."/>
            <person name="Baldrian P."/>
            <person name="Spatafora J.W."/>
            <person name="Henrissat B."/>
            <person name="Nagy L.G."/>
            <person name="Aury J.M."/>
            <person name="Wincker P."/>
            <person name="Grigoriev I.V."/>
            <person name="Bonfante P."/>
            <person name="Martin F.M."/>
        </authorList>
    </citation>
    <scope>NUCLEOTIDE SEQUENCE [LARGE SCALE GENOMIC DNA]</scope>
    <source>
        <strain evidence="3 4">RN42</strain>
    </source>
</reference>
<evidence type="ECO:0000259" key="2">
    <source>
        <dbReference type="PROSITE" id="PS50181"/>
    </source>
</evidence>
<keyword evidence="4" id="KW-1185">Reference proteome</keyword>
<dbReference type="InterPro" id="IPR036047">
    <property type="entry name" value="F-box-like_dom_sf"/>
</dbReference>
<dbReference type="InterPro" id="IPR001810">
    <property type="entry name" value="F-box_dom"/>
</dbReference>
<dbReference type="Proteomes" id="UP000275078">
    <property type="component" value="Unassembled WGS sequence"/>
</dbReference>
<protein>
    <recommendedName>
        <fullName evidence="2">F-box domain-containing protein</fullName>
    </recommendedName>
</protein>
<feature type="domain" description="F-box" evidence="2">
    <location>
        <begin position="87"/>
        <end position="137"/>
    </location>
</feature>
<evidence type="ECO:0000313" key="3">
    <source>
        <dbReference type="EMBL" id="RPA83533.1"/>
    </source>
</evidence>
<dbReference type="OrthoDB" id="5238783at2759"/>
<feature type="region of interest" description="Disordered" evidence="1">
    <location>
        <begin position="321"/>
        <end position="342"/>
    </location>
</feature>
<name>A0A3N4IBR2_ASCIM</name>
<dbReference type="EMBL" id="ML119664">
    <property type="protein sequence ID" value="RPA83533.1"/>
    <property type="molecule type" value="Genomic_DNA"/>
</dbReference>
<accession>A0A3N4IBR2</accession>
<sequence length="342" mass="39186">MSQLQPSDSYVERRRAHYRALAGWPGQLGPCPWEYRPHLARDIWRRDFGSESPQPPQVEGLIGHPAGSKDVSCPGETSDIGCTQQQYFRLMDLPYEIIHEVCTSVESPLSFISLALVCQDLKTITRSSYTSRAFSQKWIDTHCNGTRSLEIIEFIVRFLHRHCIPPHTCTHREARFYCPAGGNVDLFFEGTFIVDELPCRLFFYSTESSKMDFLNFLGDVSAVSAERRQRLFQRIASKDLALSSTSSKQSLVPLSSLRLDIEDAVLAFEIWRFLQDYHYFEPGPFEQSCAQSTLTNIWEGLRSQKWDCRCGNEQSVFLEQPSGPKCRKTDDPNEGWELDTES</sequence>
<proteinExistence type="predicted"/>
<gene>
    <name evidence="3" type="ORF">BJ508DRAFT_304722</name>
</gene>
<feature type="compositionally biased region" description="Acidic residues" evidence="1">
    <location>
        <begin position="332"/>
        <end position="342"/>
    </location>
</feature>
<evidence type="ECO:0000313" key="4">
    <source>
        <dbReference type="Proteomes" id="UP000275078"/>
    </source>
</evidence>
<evidence type="ECO:0000256" key="1">
    <source>
        <dbReference type="SAM" id="MobiDB-lite"/>
    </source>
</evidence>
<dbReference type="PROSITE" id="PS50181">
    <property type="entry name" value="FBOX"/>
    <property type="match status" value="1"/>
</dbReference>